<gene>
    <name evidence="2" type="ORF">ACFSQJ_14705</name>
</gene>
<evidence type="ECO:0000313" key="3">
    <source>
        <dbReference type="Proteomes" id="UP001597526"/>
    </source>
</evidence>
<dbReference type="RefSeq" id="WP_377767719.1">
    <property type="nucleotide sequence ID" value="NZ_JBHULB010000074.1"/>
</dbReference>
<protein>
    <submittedName>
        <fullName evidence="2">Chlorinating enzyme</fullName>
    </submittedName>
</protein>
<dbReference type="Pfam" id="PF05721">
    <property type="entry name" value="PhyH"/>
    <property type="match status" value="1"/>
</dbReference>
<dbReference type="PANTHER" id="PTHR20883">
    <property type="entry name" value="PHYTANOYL-COA DIOXYGENASE DOMAIN CONTAINING 1"/>
    <property type="match status" value="1"/>
</dbReference>
<comment type="cofactor">
    <cofactor evidence="1">
        <name>Fe(2+)</name>
        <dbReference type="ChEBI" id="CHEBI:29033"/>
    </cofactor>
</comment>
<name>A0ABW5MXY4_9FLAO</name>
<dbReference type="Gene3D" id="2.60.120.620">
    <property type="entry name" value="q2cbj1_9rhob like domain"/>
    <property type="match status" value="1"/>
</dbReference>
<dbReference type="SUPFAM" id="SSF51197">
    <property type="entry name" value="Clavaminate synthase-like"/>
    <property type="match status" value="1"/>
</dbReference>
<dbReference type="NCBIfam" id="TIGR01762">
    <property type="entry name" value="chlorin-enz"/>
    <property type="match status" value="1"/>
</dbReference>
<sequence length="316" mass="36298">MNLSKTKEFSLTDKELKHLRDYGYVGPFDLYESDEIKAIWRRERIRLLDRTNAIYKENTISGSTNIANYDRHLDNEFLAKHICLPQITHRLSSLVGENLTCWRSEFFPKYPGDAGTDWHQADTFENAGGKPQLVWPDSSGFGGTLSVWTAFSDTDRNSACLQFIPGTHEEMFYDEHKAMEYNPELNDKLERNGERKSFFGYDYRNLQKDSDWEPDESKAVSIEMKAGQFVIFWSTLMHASHAHKGLDNQPMRMGYSVRYVPSFVDVYPNLEEITQFGGSISLENYGTVVVSGENLNSKNKVATHTMGGTPFSDYRE</sequence>
<keyword evidence="3" id="KW-1185">Reference proteome</keyword>
<proteinExistence type="predicted"/>
<evidence type="ECO:0000313" key="2">
    <source>
        <dbReference type="EMBL" id="MFD2588187.1"/>
    </source>
</evidence>
<dbReference type="Proteomes" id="UP001597526">
    <property type="component" value="Unassembled WGS sequence"/>
</dbReference>
<dbReference type="InterPro" id="IPR010092">
    <property type="entry name" value="Chlorin_enz"/>
</dbReference>
<reference evidence="3" key="1">
    <citation type="journal article" date="2019" name="Int. J. Syst. Evol. Microbiol.">
        <title>The Global Catalogue of Microorganisms (GCM) 10K type strain sequencing project: providing services to taxonomists for standard genome sequencing and annotation.</title>
        <authorList>
            <consortium name="The Broad Institute Genomics Platform"/>
            <consortium name="The Broad Institute Genome Sequencing Center for Infectious Disease"/>
            <person name="Wu L."/>
            <person name="Ma J."/>
        </authorList>
    </citation>
    <scope>NUCLEOTIDE SEQUENCE [LARGE SCALE GENOMIC DNA]</scope>
    <source>
        <strain evidence="3">KCTC 52368</strain>
    </source>
</reference>
<evidence type="ECO:0000256" key="1">
    <source>
        <dbReference type="ARBA" id="ARBA00001954"/>
    </source>
</evidence>
<comment type="caution">
    <text evidence="2">The sequence shown here is derived from an EMBL/GenBank/DDBJ whole genome shotgun (WGS) entry which is preliminary data.</text>
</comment>
<dbReference type="PANTHER" id="PTHR20883:SF48">
    <property type="entry name" value="ECTOINE DIOXYGENASE"/>
    <property type="match status" value="1"/>
</dbReference>
<dbReference type="InterPro" id="IPR008775">
    <property type="entry name" value="Phytyl_CoA_dOase-like"/>
</dbReference>
<dbReference type="EMBL" id="JBHULB010000074">
    <property type="protein sequence ID" value="MFD2588187.1"/>
    <property type="molecule type" value="Genomic_DNA"/>
</dbReference>
<organism evidence="2 3">
    <name type="scientific">Croceitalea marina</name>
    <dbReference type="NCBI Taxonomy" id="1775166"/>
    <lineage>
        <taxon>Bacteria</taxon>
        <taxon>Pseudomonadati</taxon>
        <taxon>Bacteroidota</taxon>
        <taxon>Flavobacteriia</taxon>
        <taxon>Flavobacteriales</taxon>
        <taxon>Flavobacteriaceae</taxon>
        <taxon>Croceitalea</taxon>
    </lineage>
</organism>
<accession>A0ABW5MXY4</accession>